<organism evidence="1 2">
    <name type="scientific">Mesobacillus stamsii</name>
    <dbReference type="NCBI Taxonomy" id="225347"/>
    <lineage>
        <taxon>Bacteria</taxon>
        <taxon>Bacillati</taxon>
        <taxon>Bacillota</taxon>
        <taxon>Bacilli</taxon>
        <taxon>Bacillales</taxon>
        <taxon>Bacillaceae</taxon>
        <taxon>Mesobacillus</taxon>
    </lineage>
</organism>
<evidence type="ECO:0000313" key="1">
    <source>
        <dbReference type="EMBL" id="MDQ0412831.1"/>
    </source>
</evidence>
<name>A0ABU0FSE1_9BACI</name>
<evidence type="ECO:0008006" key="3">
    <source>
        <dbReference type="Google" id="ProtNLM"/>
    </source>
</evidence>
<keyword evidence="2" id="KW-1185">Reference proteome</keyword>
<protein>
    <recommendedName>
        <fullName evidence="3">Coenzyme PQQ synthesis protein A</fullName>
    </recommendedName>
</protein>
<evidence type="ECO:0000313" key="2">
    <source>
        <dbReference type="Proteomes" id="UP001242313"/>
    </source>
</evidence>
<gene>
    <name evidence="1" type="ORF">J2S25_001011</name>
</gene>
<dbReference type="Proteomes" id="UP001242313">
    <property type="component" value="Unassembled WGS sequence"/>
</dbReference>
<proteinExistence type="predicted"/>
<accession>A0ABU0FSE1</accession>
<sequence length="29" mass="3419">MTKQEKPLSVDNVFTFEVETVKYNMESHS</sequence>
<dbReference type="EMBL" id="JAUSUN010000004">
    <property type="protein sequence ID" value="MDQ0412831.1"/>
    <property type="molecule type" value="Genomic_DNA"/>
</dbReference>
<comment type="caution">
    <text evidence="1">The sequence shown here is derived from an EMBL/GenBank/DDBJ whole genome shotgun (WGS) entry which is preliminary data.</text>
</comment>
<reference evidence="1 2" key="1">
    <citation type="submission" date="2023-07" db="EMBL/GenBank/DDBJ databases">
        <title>Genomic Encyclopedia of Type Strains, Phase IV (KMG-IV): sequencing the most valuable type-strain genomes for metagenomic binning, comparative biology and taxonomic classification.</title>
        <authorList>
            <person name="Goeker M."/>
        </authorList>
    </citation>
    <scope>NUCLEOTIDE SEQUENCE [LARGE SCALE GENOMIC DNA]</scope>
    <source>
        <strain evidence="1 2">DSM 19598</strain>
    </source>
</reference>